<evidence type="ECO:0000313" key="1">
    <source>
        <dbReference type="EMBL" id="VAW42707.1"/>
    </source>
</evidence>
<sequence length="184" mass="20936">MAKCPICNSRKGKRKCLLADSIVCSLCCGNTRTEEACSECGFYQKPKRKYNEIEAYSVSEMDGNMELESYGNSIEGSLCAYDEENENKLSDHDAIRIIESLIDIYHFKDQCTNDESPLISYGVKRLEISINEDLNDVSNEVLVKILGVIRFVAKRRTKTGREYMNIIHQYVGQRIASGVRVMRP</sequence>
<dbReference type="EMBL" id="UOEW01000371">
    <property type="protein sequence ID" value="VAW42707.1"/>
    <property type="molecule type" value="Genomic_DNA"/>
</dbReference>
<accession>A0A3B0VWA6</accession>
<name>A0A3B0VWA6_9ZZZZ</name>
<dbReference type="AlphaFoldDB" id="A0A3B0VWA6"/>
<proteinExistence type="predicted"/>
<reference evidence="1" key="1">
    <citation type="submission" date="2018-06" db="EMBL/GenBank/DDBJ databases">
        <authorList>
            <person name="Zhirakovskaya E."/>
        </authorList>
    </citation>
    <scope>NUCLEOTIDE SEQUENCE</scope>
</reference>
<gene>
    <name evidence="1" type="ORF">MNBD_GAMMA01-804</name>
</gene>
<protein>
    <submittedName>
        <fullName evidence="1">Uncharacterized protein</fullName>
    </submittedName>
</protein>
<organism evidence="1">
    <name type="scientific">hydrothermal vent metagenome</name>
    <dbReference type="NCBI Taxonomy" id="652676"/>
    <lineage>
        <taxon>unclassified sequences</taxon>
        <taxon>metagenomes</taxon>
        <taxon>ecological metagenomes</taxon>
    </lineage>
</organism>